<sequence length="438" mass="48677">MDRHTKPEPLEQQIFVAVIALLVLLVAAPLLLLLNQAYRRLNHSTRALHSIQQILRAHKAEMKLDEYEPAREREHLFEQLLQAISRFCDLQDEREIQGDQGNPDLQQDMHFTRVLINSLIADLSRYDAHFGASHQAGAPSRNLREHQMQGPEDAPRPASECRTSHEAVSSRDTNVRQHREDAQTPPAEPTTPRALTARPDNEHHPPPNIRPQRLPRPTAPEAKPRASPRDHHHHHHHHPPAPAAKPQERTQTQTPLDVRPPRDVHEAVSRLEIAVSHLSSILERWRGDGATIEGRAQRHLRRVEAATSESEEAWTTIDGGERNWDRAQCEEAGREGRDMAVGRVGARGGCRRSSQMLGLGLPLNGEGGIYYHPELGRASTALVEPGGMDMVGGGDAERREGSVGSSDSMLANRSYSNDASPIDGGSGEERDGLLDRAS</sequence>
<name>A0A6A6XJK5_9PLEO</name>
<evidence type="ECO:0000256" key="2">
    <source>
        <dbReference type="SAM" id="Phobius"/>
    </source>
</evidence>
<evidence type="ECO:0000313" key="4">
    <source>
        <dbReference type="Proteomes" id="UP000799757"/>
    </source>
</evidence>
<accession>A0A6A6XJK5</accession>
<proteinExistence type="predicted"/>
<dbReference type="Proteomes" id="UP000799757">
    <property type="component" value="Unassembled WGS sequence"/>
</dbReference>
<feature type="transmembrane region" description="Helical" evidence="2">
    <location>
        <begin position="12"/>
        <end position="34"/>
    </location>
</feature>
<keyword evidence="2" id="KW-0472">Membrane</keyword>
<dbReference type="EMBL" id="MU001840">
    <property type="protein sequence ID" value="KAF2796095.1"/>
    <property type="molecule type" value="Genomic_DNA"/>
</dbReference>
<feature type="region of interest" description="Disordered" evidence="1">
    <location>
        <begin position="388"/>
        <end position="438"/>
    </location>
</feature>
<evidence type="ECO:0000256" key="1">
    <source>
        <dbReference type="SAM" id="MobiDB-lite"/>
    </source>
</evidence>
<reference evidence="3" key="1">
    <citation type="journal article" date="2020" name="Stud. Mycol.">
        <title>101 Dothideomycetes genomes: a test case for predicting lifestyles and emergence of pathogens.</title>
        <authorList>
            <person name="Haridas S."/>
            <person name="Albert R."/>
            <person name="Binder M."/>
            <person name="Bloem J."/>
            <person name="Labutti K."/>
            <person name="Salamov A."/>
            <person name="Andreopoulos B."/>
            <person name="Baker S."/>
            <person name="Barry K."/>
            <person name="Bills G."/>
            <person name="Bluhm B."/>
            <person name="Cannon C."/>
            <person name="Castanera R."/>
            <person name="Culley D."/>
            <person name="Daum C."/>
            <person name="Ezra D."/>
            <person name="Gonzalez J."/>
            <person name="Henrissat B."/>
            <person name="Kuo A."/>
            <person name="Liang C."/>
            <person name="Lipzen A."/>
            <person name="Lutzoni F."/>
            <person name="Magnuson J."/>
            <person name="Mondo S."/>
            <person name="Nolan M."/>
            <person name="Ohm R."/>
            <person name="Pangilinan J."/>
            <person name="Park H.-J."/>
            <person name="Ramirez L."/>
            <person name="Alfaro M."/>
            <person name="Sun H."/>
            <person name="Tritt A."/>
            <person name="Yoshinaga Y."/>
            <person name="Zwiers L.-H."/>
            <person name="Turgeon B."/>
            <person name="Goodwin S."/>
            <person name="Spatafora J."/>
            <person name="Crous P."/>
            <person name="Grigoriev I."/>
        </authorList>
    </citation>
    <scope>NUCLEOTIDE SEQUENCE</scope>
    <source>
        <strain evidence="3">CBS 109.77</strain>
    </source>
</reference>
<feature type="compositionally biased region" description="Basic and acidic residues" evidence="1">
    <location>
        <begin position="427"/>
        <end position="438"/>
    </location>
</feature>
<feature type="region of interest" description="Disordered" evidence="1">
    <location>
        <begin position="133"/>
        <end position="262"/>
    </location>
</feature>
<feature type="compositionally biased region" description="Basic residues" evidence="1">
    <location>
        <begin position="230"/>
        <end position="239"/>
    </location>
</feature>
<feature type="compositionally biased region" description="Polar residues" evidence="1">
    <location>
        <begin position="403"/>
        <end position="419"/>
    </location>
</feature>
<protein>
    <submittedName>
        <fullName evidence="3">Uncharacterized protein</fullName>
    </submittedName>
</protein>
<organism evidence="3 4">
    <name type="scientific">Melanomma pulvis-pyrius CBS 109.77</name>
    <dbReference type="NCBI Taxonomy" id="1314802"/>
    <lineage>
        <taxon>Eukaryota</taxon>
        <taxon>Fungi</taxon>
        <taxon>Dikarya</taxon>
        <taxon>Ascomycota</taxon>
        <taxon>Pezizomycotina</taxon>
        <taxon>Dothideomycetes</taxon>
        <taxon>Pleosporomycetidae</taxon>
        <taxon>Pleosporales</taxon>
        <taxon>Melanommataceae</taxon>
        <taxon>Melanomma</taxon>
    </lineage>
</organism>
<feature type="compositionally biased region" description="Basic and acidic residues" evidence="1">
    <location>
        <begin position="162"/>
        <end position="182"/>
    </location>
</feature>
<keyword evidence="2" id="KW-0812">Transmembrane</keyword>
<keyword evidence="2" id="KW-1133">Transmembrane helix</keyword>
<keyword evidence="4" id="KW-1185">Reference proteome</keyword>
<gene>
    <name evidence="3" type="ORF">K505DRAFT_359630</name>
</gene>
<dbReference type="AlphaFoldDB" id="A0A6A6XJK5"/>
<evidence type="ECO:0000313" key="3">
    <source>
        <dbReference type="EMBL" id="KAF2796095.1"/>
    </source>
</evidence>